<dbReference type="PANTHER" id="PTHR46082">
    <property type="entry name" value="ATP/GTP-BINDING PROTEIN-RELATED"/>
    <property type="match status" value="1"/>
</dbReference>
<dbReference type="InterPro" id="IPR035994">
    <property type="entry name" value="Nucleoside_phosphorylase_sf"/>
</dbReference>
<evidence type="ECO:0000313" key="2">
    <source>
        <dbReference type="EMBL" id="KAJ6041445.1"/>
    </source>
</evidence>
<reference evidence="2" key="2">
    <citation type="submission" date="2023-01" db="EMBL/GenBank/DDBJ databases">
        <authorList>
            <person name="Petersen C."/>
        </authorList>
    </citation>
    <scope>NUCLEOTIDE SEQUENCE</scope>
    <source>
        <strain evidence="2">IBT 15450</strain>
    </source>
</reference>
<dbReference type="Proteomes" id="UP001219568">
    <property type="component" value="Unassembled WGS sequence"/>
</dbReference>
<feature type="compositionally biased region" description="Polar residues" evidence="1">
    <location>
        <begin position="69"/>
        <end position="79"/>
    </location>
</feature>
<dbReference type="GO" id="GO:0009116">
    <property type="term" value="P:nucleoside metabolic process"/>
    <property type="evidence" value="ECO:0007669"/>
    <property type="project" value="InterPro"/>
</dbReference>
<dbReference type="SUPFAM" id="SSF53167">
    <property type="entry name" value="Purine and uridine phosphorylases"/>
    <property type="match status" value="1"/>
</dbReference>
<reference evidence="2" key="1">
    <citation type="journal article" date="2023" name="IMA Fungus">
        <title>Comparative genomic study of the Penicillium genus elucidates a diverse pangenome and 15 lateral gene transfer events.</title>
        <authorList>
            <person name="Petersen C."/>
            <person name="Sorensen T."/>
            <person name="Nielsen M.R."/>
            <person name="Sondergaard T.E."/>
            <person name="Sorensen J.L."/>
            <person name="Fitzpatrick D.A."/>
            <person name="Frisvad J.C."/>
            <person name="Nielsen K.L."/>
        </authorList>
    </citation>
    <scope>NUCLEOTIDE SEQUENCE</scope>
    <source>
        <strain evidence="2">IBT 15450</strain>
    </source>
</reference>
<dbReference type="AlphaFoldDB" id="A0AAD6N8G8"/>
<keyword evidence="3" id="KW-1185">Reference proteome</keyword>
<dbReference type="Gene3D" id="3.40.50.1580">
    <property type="entry name" value="Nucleoside phosphorylase domain"/>
    <property type="match status" value="1"/>
</dbReference>
<comment type="caution">
    <text evidence="2">The sequence shown here is derived from an EMBL/GenBank/DDBJ whole genome shotgun (WGS) entry which is preliminary data.</text>
</comment>
<organism evidence="2 3">
    <name type="scientific">Penicillium canescens</name>
    <dbReference type="NCBI Taxonomy" id="5083"/>
    <lineage>
        <taxon>Eukaryota</taxon>
        <taxon>Fungi</taxon>
        <taxon>Dikarya</taxon>
        <taxon>Ascomycota</taxon>
        <taxon>Pezizomycotina</taxon>
        <taxon>Eurotiomycetes</taxon>
        <taxon>Eurotiomycetidae</taxon>
        <taxon>Eurotiales</taxon>
        <taxon>Aspergillaceae</taxon>
        <taxon>Penicillium</taxon>
    </lineage>
</organism>
<gene>
    <name evidence="2" type="ORF">N7460_006835</name>
</gene>
<sequence>MSLENSVAAINASLCSSPGGRIFPITGTSEQSYDDYLGLTGQSALISFQDVSENSSNPGDTEVVPPTEASLNPQSSTDLADSRIASDGQEDQLTPLEMQILEKQIEQDLDPDSGMTAAEVWEDTRSISRKAKRLALEALSLRETQVAASWGTSARFTHEDYTVGWVCTRPLEYAVAEGMLDEQHSALPQVENDTNTYTLGGMQRHNVVLLCIPAGAMETGVANTAVSGMLRSFPNIRIRLLVGVAGGVPNHQIDIRIGDVMVGSPVSSSGGVMLLKGSGESFAETGTLETPPRELGNALATLQARHIRRRNEIQRHIEEMLEANPAMRLPFSFPDPEGDLLLPPYYEHHNKGMPNCLECDPPQVIPRPKHRGRPAVFYGPIGWTSSVINSGLALDAVSRQRVIYCIEMETMGLINLFPCIVIRGIWNYSDSHRNKAWQ</sequence>
<dbReference type="InterPro" id="IPR053137">
    <property type="entry name" value="NLR-like"/>
</dbReference>
<proteinExistence type="predicted"/>
<name>A0AAD6N8G8_PENCN</name>
<accession>A0AAD6N8G8</accession>
<evidence type="ECO:0000256" key="1">
    <source>
        <dbReference type="SAM" id="MobiDB-lite"/>
    </source>
</evidence>
<protein>
    <submittedName>
        <fullName evidence="2">Nucleoside phosphorylase domain-containing protein</fullName>
    </submittedName>
</protein>
<feature type="region of interest" description="Disordered" evidence="1">
    <location>
        <begin position="51"/>
        <end position="79"/>
    </location>
</feature>
<evidence type="ECO:0000313" key="3">
    <source>
        <dbReference type="Proteomes" id="UP001219568"/>
    </source>
</evidence>
<dbReference type="EMBL" id="JAQJZL010000005">
    <property type="protein sequence ID" value="KAJ6041445.1"/>
    <property type="molecule type" value="Genomic_DNA"/>
</dbReference>
<dbReference type="PANTHER" id="PTHR46082:SF11">
    <property type="entry name" value="AAA+ ATPASE DOMAIN-CONTAINING PROTEIN-RELATED"/>
    <property type="match status" value="1"/>
</dbReference>
<dbReference type="GO" id="GO:0003824">
    <property type="term" value="F:catalytic activity"/>
    <property type="evidence" value="ECO:0007669"/>
    <property type="project" value="InterPro"/>
</dbReference>